<dbReference type="OrthoDB" id="912140at2759"/>
<dbReference type="GO" id="GO:0000166">
    <property type="term" value="F:nucleotide binding"/>
    <property type="evidence" value="ECO:0007669"/>
    <property type="project" value="UniProtKB-KW"/>
</dbReference>
<evidence type="ECO:0000256" key="2">
    <source>
        <dbReference type="ARBA" id="ARBA00022741"/>
    </source>
</evidence>
<dbReference type="GO" id="GO:0006952">
    <property type="term" value="P:defense response"/>
    <property type="evidence" value="ECO:0007669"/>
    <property type="project" value="UniProtKB-KW"/>
</dbReference>
<organism evidence="5 6">
    <name type="scientific">Phtheirospermum japonicum</name>
    <dbReference type="NCBI Taxonomy" id="374723"/>
    <lineage>
        <taxon>Eukaryota</taxon>
        <taxon>Viridiplantae</taxon>
        <taxon>Streptophyta</taxon>
        <taxon>Embryophyta</taxon>
        <taxon>Tracheophyta</taxon>
        <taxon>Spermatophyta</taxon>
        <taxon>Magnoliopsida</taxon>
        <taxon>eudicotyledons</taxon>
        <taxon>Gunneridae</taxon>
        <taxon>Pentapetalae</taxon>
        <taxon>asterids</taxon>
        <taxon>lamiids</taxon>
        <taxon>Lamiales</taxon>
        <taxon>Orobanchaceae</taxon>
        <taxon>Orobanchaceae incertae sedis</taxon>
        <taxon>Phtheirospermum</taxon>
    </lineage>
</organism>
<keyword evidence="3" id="KW-0611">Plant defense</keyword>
<evidence type="ECO:0000313" key="5">
    <source>
        <dbReference type="EMBL" id="GFP95128.1"/>
    </source>
</evidence>
<dbReference type="InterPro" id="IPR041118">
    <property type="entry name" value="Rx_N"/>
</dbReference>
<evidence type="ECO:0000256" key="1">
    <source>
        <dbReference type="ARBA" id="ARBA00022737"/>
    </source>
</evidence>
<gene>
    <name evidence="5" type="ORF">PHJA_001657200</name>
</gene>
<dbReference type="AlphaFoldDB" id="A0A830CDL5"/>
<evidence type="ECO:0000256" key="3">
    <source>
        <dbReference type="ARBA" id="ARBA00022821"/>
    </source>
</evidence>
<keyword evidence="6" id="KW-1185">Reference proteome</keyword>
<evidence type="ECO:0000313" key="6">
    <source>
        <dbReference type="Proteomes" id="UP000653305"/>
    </source>
</evidence>
<dbReference type="Pfam" id="PF18052">
    <property type="entry name" value="Rx_N"/>
    <property type="match status" value="1"/>
</dbReference>
<sequence length="108" mass="12453">MEDAVVSAVVEHIAAILDDKISKEVNLVRGMKQKVLELSEELLTVRNVLEDAEKKRFKEKSVRGWLVRLEDASYEMEDVLDEWYTALLKFQIQQKQQQSNVDVDAVCS</sequence>
<protein>
    <submittedName>
        <fullName evidence="5">Putative disease resistance protein rga4</fullName>
    </submittedName>
</protein>
<keyword evidence="2" id="KW-0547">Nucleotide-binding</keyword>
<dbReference type="EMBL" id="BMAC01000375">
    <property type="protein sequence ID" value="GFP95128.1"/>
    <property type="molecule type" value="Genomic_DNA"/>
</dbReference>
<name>A0A830CDL5_9LAMI</name>
<accession>A0A830CDL5</accession>
<keyword evidence="1" id="KW-0677">Repeat</keyword>
<feature type="domain" description="Disease resistance N-terminal" evidence="4">
    <location>
        <begin position="6"/>
        <end position="95"/>
    </location>
</feature>
<proteinExistence type="predicted"/>
<comment type="caution">
    <text evidence="5">The sequence shown here is derived from an EMBL/GenBank/DDBJ whole genome shotgun (WGS) entry which is preliminary data.</text>
</comment>
<dbReference type="Proteomes" id="UP000653305">
    <property type="component" value="Unassembled WGS sequence"/>
</dbReference>
<evidence type="ECO:0000259" key="4">
    <source>
        <dbReference type="Pfam" id="PF18052"/>
    </source>
</evidence>
<dbReference type="Gene3D" id="1.20.5.4130">
    <property type="match status" value="1"/>
</dbReference>
<reference evidence="5" key="1">
    <citation type="submission" date="2020-07" db="EMBL/GenBank/DDBJ databases">
        <title>Ethylene signaling mediates host invasion by parasitic plants.</title>
        <authorList>
            <person name="Yoshida S."/>
        </authorList>
    </citation>
    <scope>NUCLEOTIDE SEQUENCE</scope>
    <source>
        <strain evidence="5">Okayama</strain>
    </source>
</reference>